<sequence>MDAKTPLLPTTTPQTPDDTTMPPRGVRSRLSRFHAAAFVAIIGLFFLAQSFQCQDPSHNHQEATKVPLEVHIMSKCPDARDCLQKLILPSMQNVSDKVDFKLSFIGKVTHDDDGVQCKHGQTECLGNIIELCAASVYPDPKIYLGFTMCLSKSYEDIPKKSLLEDCALEHGMDFDKINHCVSEDDGGFAMGLLRESVERSAELNVTKSCTVRLNNEVRCIRDDGAWSDCDGGSKPADLIDDINKLYQEASGWSD</sequence>
<comment type="similarity">
    <text evidence="2">Belongs to the GILT family.</text>
</comment>
<accession>A0A6A6QPN8</accession>
<dbReference type="GO" id="GO:0005576">
    <property type="term" value="C:extracellular region"/>
    <property type="evidence" value="ECO:0007669"/>
    <property type="project" value="UniProtKB-SubCell"/>
</dbReference>
<dbReference type="EMBL" id="MU004191">
    <property type="protein sequence ID" value="KAF2494331.1"/>
    <property type="molecule type" value="Genomic_DNA"/>
</dbReference>
<dbReference type="Proteomes" id="UP000799750">
    <property type="component" value="Unassembled WGS sequence"/>
</dbReference>
<feature type="region of interest" description="Disordered" evidence="6">
    <location>
        <begin position="1"/>
        <end position="24"/>
    </location>
</feature>
<evidence type="ECO:0000256" key="4">
    <source>
        <dbReference type="ARBA" id="ARBA00022729"/>
    </source>
</evidence>
<dbReference type="AlphaFoldDB" id="A0A6A6QPN8"/>
<dbReference type="OrthoDB" id="958254at2759"/>
<keyword evidence="5" id="KW-0325">Glycoprotein</keyword>
<proteinExistence type="inferred from homology"/>
<dbReference type="Pfam" id="PF03227">
    <property type="entry name" value="GILT"/>
    <property type="match status" value="1"/>
</dbReference>
<gene>
    <name evidence="7" type="ORF">BU16DRAFT_528437</name>
</gene>
<dbReference type="PANTHER" id="PTHR13234:SF8">
    <property type="entry name" value="GAMMA-INTERFERON-INDUCIBLE LYSOSOMAL THIOL REDUCTASE"/>
    <property type="match status" value="1"/>
</dbReference>
<evidence type="ECO:0008006" key="9">
    <source>
        <dbReference type="Google" id="ProtNLM"/>
    </source>
</evidence>
<name>A0A6A6QPN8_9PEZI</name>
<evidence type="ECO:0000313" key="7">
    <source>
        <dbReference type="EMBL" id="KAF2494331.1"/>
    </source>
</evidence>
<protein>
    <recommendedName>
        <fullName evidence="9">Gamma interferon inducible lysosomal thiol reductase</fullName>
    </recommendedName>
</protein>
<feature type="compositionally biased region" description="Low complexity" evidence="6">
    <location>
        <begin position="1"/>
        <end position="23"/>
    </location>
</feature>
<organism evidence="7 8">
    <name type="scientific">Lophium mytilinum</name>
    <dbReference type="NCBI Taxonomy" id="390894"/>
    <lineage>
        <taxon>Eukaryota</taxon>
        <taxon>Fungi</taxon>
        <taxon>Dikarya</taxon>
        <taxon>Ascomycota</taxon>
        <taxon>Pezizomycotina</taxon>
        <taxon>Dothideomycetes</taxon>
        <taxon>Pleosporomycetidae</taxon>
        <taxon>Mytilinidiales</taxon>
        <taxon>Mytilinidiaceae</taxon>
        <taxon>Lophium</taxon>
    </lineage>
</organism>
<evidence type="ECO:0000256" key="6">
    <source>
        <dbReference type="SAM" id="MobiDB-lite"/>
    </source>
</evidence>
<evidence type="ECO:0000256" key="1">
    <source>
        <dbReference type="ARBA" id="ARBA00004613"/>
    </source>
</evidence>
<keyword evidence="8" id="KW-1185">Reference proteome</keyword>
<dbReference type="GO" id="GO:0016671">
    <property type="term" value="F:oxidoreductase activity, acting on a sulfur group of donors, disulfide as acceptor"/>
    <property type="evidence" value="ECO:0007669"/>
    <property type="project" value="InterPro"/>
</dbReference>
<evidence type="ECO:0000256" key="3">
    <source>
        <dbReference type="ARBA" id="ARBA00022525"/>
    </source>
</evidence>
<evidence type="ECO:0000256" key="2">
    <source>
        <dbReference type="ARBA" id="ARBA00005679"/>
    </source>
</evidence>
<evidence type="ECO:0000256" key="5">
    <source>
        <dbReference type="ARBA" id="ARBA00023180"/>
    </source>
</evidence>
<keyword evidence="4" id="KW-0732">Signal</keyword>
<dbReference type="InterPro" id="IPR004911">
    <property type="entry name" value="Interferon-induced_GILT"/>
</dbReference>
<keyword evidence="3" id="KW-0964">Secreted</keyword>
<reference evidence="7" key="1">
    <citation type="journal article" date="2020" name="Stud. Mycol.">
        <title>101 Dothideomycetes genomes: a test case for predicting lifestyles and emergence of pathogens.</title>
        <authorList>
            <person name="Haridas S."/>
            <person name="Albert R."/>
            <person name="Binder M."/>
            <person name="Bloem J."/>
            <person name="Labutti K."/>
            <person name="Salamov A."/>
            <person name="Andreopoulos B."/>
            <person name="Baker S."/>
            <person name="Barry K."/>
            <person name="Bills G."/>
            <person name="Bluhm B."/>
            <person name="Cannon C."/>
            <person name="Castanera R."/>
            <person name="Culley D."/>
            <person name="Daum C."/>
            <person name="Ezra D."/>
            <person name="Gonzalez J."/>
            <person name="Henrissat B."/>
            <person name="Kuo A."/>
            <person name="Liang C."/>
            <person name="Lipzen A."/>
            <person name="Lutzoni F."/>
            <person name="Magnuson J."/>
            <person name="Mondo S."/>
            <person name="Nolan M."/>
            <person name="Ohm R."/>
            <person name="Pangilinan J."/>
            <person name="Park H.-J."/>
            <person name="Ramirez L."/>
            <person name="Alfaro M."/>
            <person name="Sun H."/>
            <person name="Tritt A."/>
            <person name="Yoshinaga Y."/>
            <person name="Zwiers L.-H."/>
            <person name="Turgeon B."/>
            <person name="Goodwin S."/>
            <person name="Spatafora J."/>
            <person name="Crous P."/>
            <person name="Grigoriev I."/>
        </authorList>
    </citation>
    <scope>NUCLEOTIDE SEQUENCE</scope>
    <source>
        <strain evidence="7">CBS 269.34</strain>
    </source>
</reference>
<comment type="subcellular location">
    <subcellularLocation>
        <location evidence="1">Secreted</location>
    </subcellularLocation>
</comment>
<dbReference type="PANTHER" id="PTHR13234">
    <property type="entry name" value="GAMMA-INTERFERON INDUCIBLE LYSOSOMAL THIOL REDUCTASE GILT"/>
    <property type="match status" value="1"/>
</dbReference>
<evidence type="ECO:0000313" key="8">
    <source>
        <dbReference type="Proteomes" id="UP000799750"/>
    </source>
</evidence>